<proteinExistence type="predicted"/>
<keyword evidence="3" id="KW-1185">Reference proteome</keyword>
<name>A0AA35LJ67_9SAUR</name>
<evidence type="ECO:0000313" key="2">
    <source>
        <dbReference type="EMBL" id="CAI5797237.1"/>
    </source>
</evidence>
<dbReference type="Proteomes" id="UP001178461">
    <property type="component" value="Chromosome 16"/>
</dbReference>
<dbReference type="AlphaFoldDB" id="A0AA35LJ67"/>
<gene>
    <name evidence="2" type="ORF">PODLI_1B007575</name>
</gene>
<feature type="region of interest" description="Disordered" evidence="1">
    <location>
        <begin position="1"/>
        <end position="21"/>
    </location>
</feature>
<evidence type="ECO:0000313" key="3">
    <source>
        <dbReference type="Proteomes" id="UP001178461"/>
    </source>
</evidence>
<protein>
    <submittedName>
        <fullName evidence="2">Uncharacterized protein</fullName>
    </submittedName>
</protein>
<organism evidence="2 3">
    <name type="scientific">Podarcis lilfordi</name>
    <name type="common">Lilford's wall lizard</name>
    <dbReference type="NCBI Taxonomy" id="74358"/>
    <lineage>
        <taxon>Eukaryota</taxon>
        <taxon>Metazoa</taxon>
        <taxon>Chordata</taxon>
        <taxon>Craniata</taxon>
        <taxon>Vertebrata</taxon>
        <taxon>Euteleostomi</taxon>
        <taxon>Lepidosauria</taxon>
        <taxon>Squamata</taxon>
        <taxon>Bifurcata</taxon>
        <taxon>Unidentata</taxon>
        <taxon>Episquamata</taxon>
        <taxon>Laterata</taxon>
        <taxon>Lacertibaenia</taxon>
        <taxon>Lacertidae</taxon>
        <taxon>Podarcis</taxon>
    </lineage>
</organism>
<sequence>MPKGSPRKLITSQGQNAPLEGNVPRIPNELQGQAAAACPSCSSLAGASAGHAPLPSSSATRKEIPL</sequence>
<dbReference type="EMBL" id="OX395143">
    <property type="protein sequence ID" value="CAI5797237.1"/>
    <property type="molecule type" value="Genomic_DNA"/>
</dbReference>
<feature type="region of interest" description="Disordered" evidence="1">
    <location>
        <begin position="41"/>
        <end position="66"/>
    </location>
</feature>
<reference evidence="2" key="1">
    <citation type="submission" date="2022-12" db="EMBL/GenBank/DDBJ databases">
        <authorList>
            <person name="Alioto T."/>
            <person name="Alioto T."/>
            <person name="Gomez Garrido J."/>
        </authorList>
    </citation>
    <scope>NUCLEOTIDE SEQUENCE</scope>
</reference>
<evidence type="ECO:0000256" key="1">
    <source>
        <dbReference type="SAM" id="MobiDB-lite"/>
    </source>
</evidence>
<feature type="compositionally biased region" description="Low complexity" evidence="1">
    <location>
        <begin position="41"/>
        <end position="59"/>
    </location>
</feature>
<accession>A0AA35LJ67</accession>